<feature type="transmembrane region" description="Helical" evidence="1">
    <location>
        <begin position="21"/>
        <end position="43"/>
    </location>
</feature>
<gene>
    <name evidence="2" type="ORF">LNKW23_45940</name>
</gene>
<keyword evidence="1" id="KW-0472">Membrane</keyword>
<comment type="caution">
    <text evidence="2">The sequence shown here is derived from an EMBL/GenBank/DDBJ whole genome shotgun (WGS) entry which is preliminary data.</text>
</comment>
<evidence type="ECO:0008006" key="4">
    <source>
        <dbReference type="Google" id="ProtNLM"/>
    </source>
</evidence>
<proteinExistence type="predicted"/>
<reference evidence="2 3" key="1">
    <citation type="submission" date="2023-04" db="EMBL/GenBank/DDBJ databases">
        <title>Marinoamorphus aggregata gen. nov., sp. Nov., isolate from tissue of brittle star Ophioplocus japonicus.</title>
        <authorList>
            <person name="Kawano K."/>
            <person name="Sawayama S."/>
            <person name="Nakagawa S."/>
        </authorList>
    </citation>
    <scope>NUCLEOTIDE SEQUENCE [LARGE SCALE GENOMIC DNA]</scope>
    <source>
        <strain evidence="2 3">NKW23</strain>
    </source>
</reference>
<organism evidence="2 3">
    <name type="scientific">Paralimibaculum aggregatum</name>
    <dbReference type="NCBI Taxonomy" id="3036245"/>
    <lineage>
        <taxon>Bacteria</taxon>
        <taxon>Pseudomonadati</taxon>
        <taxon>Pseudomonadota</taxon>
        <taxon>Alphaproteobacteria</taxon>
        <taxon>Rhodobacterales</taxon>
        <taxon>Paracoccaceae</taxon>
        <taxon>Paralimibaculum</taxon>
    </lineage>
</organism>
<keyword evidence="3" id="KW-1185">Reference proteome</keyword>
<keyword evidence="1" id="KW-0812">Transmembrane</keyword>
<sequence length="141" mass="14807">MTRHIPRIRARETAPDDSPRLHRGLLGAAIAAAGIGLAGPVGAAQANAICSGIGDGAEIEAVAFDHSLKLVYAEPDGSYLGDVETRIEQNGETVLEMHCAGPWVLADLPPGRYEVTARFEGQRKTLTVTVGDGASEQVVTF</sequence>
<keyword evidence="1" id="KW-1133">Transmembrane helix</keyword>
<dbReference type="RefSeq" id="WP_285674709.1">
    <property type="nucleotide sequence ID" value="NZ_BSYI01000062.1"/>
</dbReference>
<protein>
    <recommendedName>
        <fullName evidence="4">Carboxypeptidase regulatory-like domain-containing protein</fullName>
    </recommendedName>
</protein>
<dbReference type="EMBL" id="BSYI01000062">
    <property type="protein sequence ID" value="GMG85374.1"/>
    <property type="molecule type" value="Genomic_DNA"/>
</dbReference>
<dbReference type="Proteomes" id="UP001239909">
    <property type="component" value="Unassembled WGS sequence"/>
</dbReference>
<name>A0ABQ6LTG6_9RHOB</name>
<evidence type="ECO:0000313" key="3">
    <source>
        <dbReference type="Proteomes" id="UP001239909"/>
    </source>
</evidence>
<evidence type="ECO:0000256" key="1">
    <source>
        <dbReference type="SAM" id="Phobius"/>
    </source>
</evidence>
<accession>A0ABQ6LTG6</accession>
<evidence type="ECO:0000313" key="2">
    <source>
        <dbReference type="EMBL" id="GMG85374.1"/>
    </source>
</evidence>